<dbReference type="Pfam" id="PF00205">
    <property type="entry name" value="TPP_enzyme_M"/>
    <property type="match status" value="1"/>
</dbReference>
<dbReference type="Gene3D" id="3.40.50.970">
    <property type="match status" value="2"/>
</dbReference>
<dbReference type="Pfam" id="PF02776">
    <property type="entry name" value="TPP_enzyme_N"/>
    <property type="match status" value="1"/>
</dbReference>
<evidence type="ECO:0008006" key="9">
    <source>
        <dbReference type="Google" id="ProtNLM"/>
    </source>
</evidence>
<dbReference type="EMBL" id="UINC01040225">
    <property type="protein sequence ID" value="SVB39795.1"/>
    <property type="molecule type" value="Genomic_DNA"/>
</dbReference>
<dbReference type="InterPro" id="IPR012001">
    <property type="entry name" value="Thiamin_PyroP_enz_TPP-bd_dom"/>
</dbReference>
<feature type="domain" description="Thiamine pyrophosphate enzyme N-terminal TPP-binding" evidence="7">
    <location>
        <begin position="59"/>
        <end position="163"/>
    </location>
</feature>
<dbReference type="GO" id="GO:0003984">
    <property type="term" value="F:acetolactate synthase activity"/>
    <property type="evidence" value="ECO:0007669"/>
    <property type="project" value="TreeGrafter"/>
</dbReference>
<dbReference type="CDD" id="cd07035">
    <property type="entry name" value="TPP_PYR_POX_like"/>
    <property type="match status" value="1"/>
</dbReference>
<dbReference type="InterPro" id="IPR006311">
    <property type="entry name" value="TAT_signal"/>
</dbReference>
<reference evidence="8" key="1">
    <citation type="submission" date="2018-05" db="EMBL/GenBank/DDBJ databases">
        <authorList>
            <person name="Lanie J.A."/>
            <person name="Ng W.-L."/>
            <person name="Kazmierczak K.M."/>
            <person name="Andrzejewski T.M."/>
            <person name="Davidsen T.M."/>
            <person name="Wayne K.J."/>
            <person name="Tettelin H."/>
            <person name="Glass J.I."/>
            <person name="Rusch D."/>
            <person name="Podicherti R."/>
            <person name="Tsui H.-C.T."/>
            <person name="Winkler M.E."/>
        </authorList>
    </citation>
    <scope>NUCLEOTIDE SEQUENCE</scope>
</reference>
<dbReference type="InterPro" id="IPR011766">
    <property type="entry name" value="TPP_enzyme_TPP-bd"/>
</dbReference>
<proteinExistence type="inferred from homology"/>
<dbReference type="InterPro" id="IPR029061">
    <property type="entry name" value="THDP-binding"/>
</dbReference>
<accession>A0A382DNJ0</accession>
<dbReference type="InterPro" id="IPR045229">
    <property type="entry name" value="TPP_enz"/>
</dbReference>
<dbReference type="GO" id="GO:0030976">
    <property type="term" value="F:thiamine pyrophosphate binding"/>
    <property type="evidence" value="ECO:0007669"/>
    <property type="project" value="InterPro"/>
</dbReference>
<evidence type="ECO:0000256" key="3">
    <source>
        <dbReference type="ARBA" id="ARBA00023052"/>
    </source>
</evidence>
<gene>
    <name evidence="8" type="ORF">METZ01_LOCUS192649</name>
</gene>
<dbReference type="PANTHER" id="PTHR18968">
    <property type="entry name" value="THIAMINE PYROPHOSPHATE ENZYMES"/>
    <property type="match status" value="1"/>
</dbReference>
<name>A0A382DNJ0_9ZZZZ</name>
<protein>
    <recommendedName>
        <fullName evidence="9">Thiamine pyrophosphate-binding protein</fullName>
    </recommendedName>
</protein>
<dbReference type="SUPFAM" id="SSF52518">
    <property type="entry name" value="Thiamin diphosphate-binding fold (THDP-binding)"/>
    <property type="match status" value="2"/>
</dbReference>
<evidence type="ECO:0000259" key="6">
    <source>
        <dbReference type="Pfam" id="PF02775"/>
    </source>
</evidence>
<dbReference type="GO" id="GO:0000287">
    <property type="term" value="F:magnesium ion binding"/>
    <property type="evidence" value="ECO:0007669"/>
    <property type="project" value="InterPro"/>
</dbReference>
<dbReference type="PROSITE" id="PS51318">
    <property type="entry name" value="TAT"/>
    <property type="match status" value="1"/>
</dbReference>
<sequence>MRTLVRKLLDEQISRRGFVKEMAALGVTVSSAQALMGSLSPASADEAGDEVAVREVTGNGGDLIMETLIEADVEYLFHGCGAGTNTLFDAIVTRPQLKNFLATNEGQCVAMAEGYHFGSGGKLGVVIVPKAGLGNAASNIYNALMDRASVLTITARDSSEFSERRIDLELVDWEQAMDPFMRSSYKIERIDRASEYTRRAITVAKTPPGWPTFLQITEDMYKQETTANIVSQKKFDAASEIEPDSDQIMEVARMLIEAERPLITVGSEVTKTGAQKQMIEFAEMLGLPITGGLSGLADFPNHHPLYLGRYEPFLPQTRTADFYLCIGSQLPDEASYVHRGPPPVNAKSVHMTVETDILGMTYPTEMNVVGSANVCIADLTDAVKSLATKRRIKSIRDARYPDVAQFTKAARQRLMTRAQRKWDQAPMTTARISTELNAVLDNDAIVVKEPVYDSDLWFDVGYGSKMLLGGSGAGVLGWATGAALGAKLAQPDRQVVALSGDGAFMFQHNLWALSRYDAPVTIVIYNNNA</sequence>
<dbReference type="AlphaFoldDB" id="A0A382DNJ0"/>
<evidence type="ECO:0000259" key="7">
    <source>
        <dbReference type="Pfam" id="PF02776"/>
    </source>
</evidence>
<dbReference type="GO" id="GO:0050660">
    <property type="term" value="F:flavin adenine dinucleotide binding"/>
    <property type="evidence" value="ECO:0007669"/>
    <property type="project" value="TreeGrafter"/>
</dbReference>
<dbReference type="SUPFAM" id="SSF52467">
    <property type="entry name" value="DHS-like NAD/FAD-binding domain"/>
    <property type="match status" value="1"/>
</dbReference>
<comment type="cofactor">
    <cofactor evidence="1">
        <name>thiamine diphosphate</name>
        <dbReference type="ChEBI" id="CHEBI:58937"/>
    </cofactor>
</comment>
<dbReference type="InterPro" id="IPR029035">
    <property type="entry name" value="DHS-like_NAD/FAD-binding_dom"/>
</dbReference>
<dbReference type="GO" id="GO:0009099">
    <property type="term" value="P:L-valine biosynthetic process"/>
    <property type="evidence" value="ECO:0007669"/>
    <property type="project" value="TreeGrafter"/>
</dbReference>
<evidence type="ECO:0000256" key="1">
    <source>
        <dbReference type="ARBA" id="ARBA00001964"/>
    </source>
</evidence>
<evidence type="ECO:0000256" key="2">
    <source>
        <dbReference type="ARBA" id="ARBA00007812"/>
    </source>
</evidence>
<dbReference type="GO" id="GO:0009097">
    <property type="term" value="P:isoleucine biosynthetic process"/>
    <property type="evidence" value="ECO:0007669"/>
    <property type="project" value="TreeGrafter"/>
</dbReference>
<dbReference type="InterPro" id="IPR012000">
    <property type="entry name" value="Thiamin_PyroP_enz_cen_dom"/>
</dbReference>
<evidence type="ECO:0000256" key="4">
    <source>
        <dbReference type="RuleBase" id="RU362132"/>
    </source>
</evidence>
<dbReference type="InterPro" id="IPR000399">
    <property type="entry name" value="TPP-bd_CS"/>
</dbReference>
<feature type="domain" description="Thiamine pyrophosphate enzyme TPP-binding" evidence="6">
    <location>
        <begin position="470"/>
        <end position="528"/>
    </location>
</feature>
<dbReference type="PROSITE" id="PS00187">
    <property type="entry name" value="TPP_ENZYMES"/>
    <property type="match status" value="1"/>
</dbReference>
<feature type="non-terminal residue" evidence="8">
    <location>
        <position position="529"/>
    </location>
</feature>
<organism evidence="8">
    <name type="scientific">marine metagenome</name>
    <dbReference type="NCBI Taxonomy" id="408172"/>
    <lineage>
        <taxon>unclassified sequences</taxon>
        <taxon>metagenomes</taxon>
        <taxon>ecological metagenomes</taxon>
    </lineage>
</organism>
<evidence type="ECO:0000259" key="5">
    <source>
        <dbReference type="Pfam" id="PF00205"/>
    </source>
</evidence>
<feature type="domain" description="Thiamine pyrophosphate enzyme central" evidence="5">
    <location>
        <begin position="249"/>
        <end position="378"/>
    </location>
</feature>
<dbReference type="GO" id="GO:0005948">
    <property type="term" value="C:acetolactate synthase complex"/>
    <property type="evidence" value="ECO:0007669"/>
    <property type="project" value="TreeGrafter"/>
</dbReference>
<dbReference type="Pfam" id="PF02775">
    <property type="entry name" value="TPP_enzyme_C"/>
    <property type="match status" value="1"/>
</dbReference>
<comment type="similarity">
    <text evidence="2 4">Belongs to the TPP enzyme family.</text>
</comment>
<dbReference type="PANTHER" id="PTHR18968:SF13">
    <property type="entry name" value="ACETOLACTATE SYNTHASE CATALYTIC SUBUNIT, MITOCHONDRIAL"/>
    <property type="match status" value="1"/>
</dbReference>
<evidence type="ECO:0000313" key="8">
    <source>
        <dbReference type="EMBL" id="SVB39795.1"/>
    </source>
</evidence>
<keyword evidence="3 4" id="KW-0786">Thiamine pyrophosphate</keyword>
<dbReference type="Gene3D" id="3.40.50.1220">
    <property type="entry name" value="TPP-binding domain"/>
    <property type="match status" value="1"/>
</dbReference>